<keyword evidence="3" id="KW-1185">Reference proteome</keyword>
<dbReference type="EMBL" id="JAACXV010014160">
    <property type="protein sequence ID" value="KAF7269888.1"/>
    <property type="molecule type" value="Genomic_DNA"/>
</dbReference>
<dbReference type="Proteomes" id="UP000625711">
    <property type="component" value="Unassembled WGS sequence"/>
</dbReference>
<sequence length="123" mass="13761">MERHAPPLLPPPPPLTRRARAKLAQRKRVSPYGGGVGRNSCCLLFPISNAELPKFEILSEAIRASYPNARAPCIKYARKSLKIPHYFPRLNGKLFPRLRPSVIPLLSGEDTCNLESKNVFNNS</sequence>
<dbReference type="AlphaFoldDB" id="A0A834HZQ2"/>
<protein>
    <submittedName>
        <fullName evidence="2">Uncharacterized protein</fullName>
    </submittedName>
</protein>
<reference evidence="2" key="1">
    <citation type="submission" date="2020-08" db="EMBL/GenBank/DDBJ databases">
        <title>Genome sequencing and assembly of the red palm weevil Rhynchophorus ferrugineus.</title>
        <authorList>
            <person name="Dias G.B."/>
            <person name="Bergman C.M."/>
            <person name="Manee M."/>
        </authorList>
    </citation>
    <scope>NUCLEOTIDE SEQUENCE</scope>
    <source>
        <strain evidence="2">AA-2017</strain>
        <tissue evidence="2">Whole larva</tissue>
    </source>
</reference>
<name>A0A834HZQ2_RHYFE</name>
<comment type="caution">
    <text evidence="2">The sequence shown here is derived from an EMBL/GenBank/DDBJ whole genome shotgun (WGS) entry which is preliminary data.</text>
</comment>
<proteinExistence type="predicted"/>
<feature type="region of interest" description="Disordered" evidence="1">
    <location>
        <begin position="1"/>
        <end position="36"/>
    </location>
</feature>
<accession>A0A834HZQ2</accession>
<feature type="compositionally biased region" description="Basic residues" evidence="1">
    <location>
        <begin position="17"/>
        <end position="29"/>
    </location>
</feature>
<gene>
    <name evidence="2" type="ORF">GWI33_017093</name>
</gene>
<evidence type="ECO:0000256" key="1">
    <source>
        <dbReference type="SAM" id="MobiDB-lite"/>
    </source>
</evidence>
<evidence type="ECO:0000313" key="3">
    <source>
        <dbReference type="Proteomes" id="UP000625711"/>
    </source>
</evidence>
<evidence type="ECO:0000313" key="2">
    <source>
        <dbReference type="EMBL" id="KAF7269888.1"/>
    </source>
</evidence>
<organism evidence="2 3">
    <name type="scientific">Rhynchophorus ferrugineus</name>
    <name type="common">Red palm weevil</name>
    <name type="synonym">Curculio ferrugineus</name>
    <dbReference type="NCBI Taxonomy" id="354439"/>
    <lineage>
        <taxon>Eukaryota</taxon>
        <taxon>Metazoa</taxon>
        <taxon>Ecdysozoa</taxon>
        <taxon>Arthropoda</taxon>
        <taxon>Hexapoda</taxon>
        <taxon>Insecta</taxon>
        <taxon>Pterygota</taxon>
        <taxon>Neoptera</taxon>
        <taxon>Endopterygota</taxon>
        <taxon>Coleoptera</taxon>
        <taxon>Polyphaga</taxon>
        <taxon>Cucujiformia</taxon>
        <taxon>Curculionidae</taxon>
        <taxon>Dryophthorinae</taxon>
        <taxon>Rhynchophorus</taxon>
    </lineage>
</organism>